<feature type="compositionally biased region" description="Basic and acidic residues" evidence="1">
    <location>
        <begin position="78"/>
        <end position="93"/>
    </location>
</feature>
<organism evidence="2 3">
    <name type="scientific">Abeliophyllum distichum</name>
    <dbReference type="NCBI Taxonomy" id="126358"/>
    <lineage>
        <taxon>Eukaryota</taxon>
        <taxon>Viridiplantae</taxon>
        <taxon>Streptophyta</taxon>
        <taxon>Embryophyta</taxon>
        <taxon>Tracheophyta</taxon>
        <taxon>Spermatophyta</taxon>
        <taxon>Magnoliopsida</taxon>
        <taxon>eudicotyledons</taxon>
        <taxon>Gunneridae</taxon>
        <taxon>Pentapetalae</taxon>
        <taxon>asterids</taxon>
        <taxon>lamiids</taxon>
        <taxon>Lamiales</taxon>
        <taxon>Oleaceae</taxon>
        <taxon>Forsythieae</taxon>
        <taxon>Abeliophyllum</taxon>
    </lineage>
</organism>
<gene>
    <name evidence="2" type="ORF">Adt_12225</name>
</gene>
<protein>
    <submittedName>
        <fullName evidence="2">Uncharacterized protein</fullName>
    </submittedName>
</protein>
<dbReference type="EMBL" id="JBFOLK010000003">
    <property type="protein sequence ID" value="KAL2527171.1"/>
    <property type="molecule type" value="Genomic_DNA"/>
</dbReference>
<feature type="region of interest" description="Disordered" evidence="1">
    <location>
        <begin position="67"/>
        <end position="99"/>
    </location>
</feature>
<sequence>MQICLTLFEELATRVHDLKIHIARHGSYLPSNLCDKKDPKKEIKRGGKLCKPKETMTISIAPAKIIFQKPGSNPGPKPKLEFRPNKVTPKEESSDSEENDYLFSNYEVSRILDQLL</sequence>
<evidence type="ECO:0000313" key="2">
    <source>
        <dbReference type="EMBL" id="KAL2527171.1"/>
    </source>
</evidence>
<dbReference type="Proteomes" id="UP001604336">
    <property type="component" value="Unassembled WGS sequence"/>
</dbReference>
<evidence type="ECO:0000313" key="3">
    <source>
        <dbReference type="Proteomes" id="UP001604336"/>
    </source>
</evidence>
<name>A0ABD1UQ50_9LAMI</name>
<comment type="caution">
    <text evidence="2">The sequence shown here is derived from an EMBL/GenBank/DDBJ whole genome shotgun (WGS) entry which is preliminary data.</text>
</comment>
<proteinExistence type="predicted"/>
<evidence type="ECO:0000256" key="1">
    <source>
        <dbReference type="SAM" id="MobiDB-lite"/>
    </source>
</evidence>
<accession>A0ABD1UQ50</accession>
<dbReference type="AlphaFoldDB" id="A0ABD1UQ50"/>
<keyword evidence="3" id="KW-1185">Reference proteome</keyword>
<reference evidence="3" key="1">
    <citation type="submission" date="2024-07" db="EMBL/GenBank/DDBJ databases">
        <title>Two chromosome-level genome assemblies of Korean endemic species Abeliophyllum distichum and Forsythia ovata (Oleaceae).</title>
        <authorList>
            <person name="Jang H."/>
        </authorList>
    </citation>
    <scope>NUCLEOTIDE SEQUENCE [LARGE SCALE GENOMIC DNA]</scope>
</reference>